<organism evidence="1">
    <name type="scientific">Salmonella enterica</name>
    <name type="common">Salmonella choleraesuis</name>
    <dbReference type="NCBI Taxonomy" id="28901"/>
    <lineage>
        <taxon>Bacteria</taxon>
        <taxon>Pseudomonadati</taxon>
        <taxon>Pseudomonadota</taxon>
        <taxon>Gammaproteobacteria</taxon>
        <taxon>Enterobacterales</taxon>
        <taxon>Enterobacteriaceae</taxon>
        <taxon>Salmonella</taxon>
    </lineage>
</organism>
<proteinExistence type="predicted"/>
<comment type="caution">
    <text evidence="1">The sequence shown here is derived from an EMBL/GenBank/DDBJ whole genome shotgun (WGS) entry which is preliminary data.</text>
</comment>
<dbReference type="EMBL" id="AAKAKA010000001">
    <property type="protein sequence ID" value="ECQ3072986.1"/>
    <property type="molecule type" value="Genomic_DNA"/>
</dbReference>
<evidence type="ECO:0000313" key="1">
    <source>
        <dbReference type="EMBL" id="ECQ3072986.1"/>
    </source>
</evidence>
<gene>
    <name evidence="1" type="ORF">FZ376_03360</name>
</gene>
<protein>
    <submittedName>
        <fullName evidence="1">Uncharacterized protein</fullName>
    </submittedName>
</protein>
<sequence length="66" mass="7571">MSYRTGGYKLNYSVLIKIIVIINDCNPDIYALLSTTLKGDGYHKLHFPDDVLFFLTANKPLTLRHK</sequence>
<dbReference type="AlphaFoldDB" id="A0A5Y7WB70"/>
<name>A0A5Y7WB70_SALER</name>
<reference evidence="1" key="1">
    <citation type="submission" date="2019-08" db="EMBL/GenBank/DDBJ databases">
        <authorList>
            <consortium name="PulseNet: The National Subtyping Network for Foodborne Disease Surveillance"/>
            <person name="Tarr C.L."/>
            <person name="Trees E."/>
            <person name="Katz L.S."/>
            <person name="Carleton-Romer H.A."/>
            <person name="Stroika S."/>
            <person name="Kucerova Z."/>
            <person name="Roache K.F."/>
            <person name="Sabol A.L."/>
            <person name="Besser J."/>
            <person name="Gerner-Smidt P."/>
        </authorList>
    </citation>
    <scope>NUCLEOTIDE SEQUENCE</scope>
    <source>
        <strain evidence="1">PNUSAS094074</strain>
    </source>
</reference>
<accession>A0A5Y7WB70</accession>